<dbReference type="GO" id="GO:0005737">
    <property type="term" value="C:cytoplasm"/>
    <property type="evidence" value="ECO:0007669"/>
    <property type="project" value="UniProtKB-SubCell"/>
</dbReference>
<accession>A0A9W7GKJ1</accession>
<feature type="coiled-coil region" evidence="5">
    <location>
        <begin position="79"/>
        <end position="106"/>
    </location>
</feature>
<evidence type="ECO:0000256" key="5">
    <source>
        <dbReference type="SAM" id="Coils"/>
    </source>
</evidence>
<dbReference type="SUPFAM" id="SSF52058">
    <property type="entry name" value="L domain-like"/>
    <property type="match status" value="1"/>
</dbReference>
<evidence type="ECO:0008006" key="9">
    <source>
        <dbReference type="Google" id="ProtNLM"/>
    </source>
</evidence>
<dbReference type="OrthoDB" id="1687175at2759"/>
<dbReference type="InterPro" id="IPR001611">
    <property type="entry name" value="Leu-rich_rpt"/>
</dbReference>
<feature type="region of interest" description="Disordered" evidence="6">
    <location>
        <begin position="535"/>
        <end position="555"/>
    </location>
</feature>
<dbReference type="PROSITE" id="PS51450">
    <property type="entry name" value="LRR"/>
    <property type="match status" value="1"/>
</dbReference>
<dbReference type="InterPro" id="IPR032675">
    <property type="entry name" value="LRR_dom_sf"/>
</dbReference>
<dbReference type="Proteomes" id="UP001165065">
    <property type="component" value="Unassembled WGS sequence"/>
</dbReference>
<dbReference type="EMBL" id="BRYA01000306">
    <property type="protein sequence ID" value="GMI46594.1"/>
    <property type="molecule type" value="Genomic_DNA"/>
</dbReference>
<evidence type="ECO:0000313" key="8">
    <source>
        <dbReference type="Proteomes" id="UP001165065"/>
    </source>
</evidence>
<evidence type="ECO:0000256" key="4">
    <source>
        <dbReference type="ARBA" id="ARBA00022737"/>
    </source>
</evidence>
<feature type="region of interest" description="Disordered" evidence="6">
    <location>
        <begin position="409"/>
        <end position="438"/>
    </location>
</feature>
<proteinExistence type="predicted"/>
<reference evidence="8" key="1">
    <citation type="journal article" date="2023" name="Commun. Biol.">
        <title>Genome analysis of Parmales, the sister group of diatoms, reveals the evolutionary specialization of diatoms from phago-mixotrophs to photoautotrophs.</title>
        <authorList>
            <person name="Ban H."/>
            <person name="Sato S."/>
            <person name="Yoshikawa S."/>
            <person name="Yamada K."/>
            <person name="Nakamura Y."/>
            <person name="Ichinomiya M."/>
            <person name="Sato N."/>
            <person name="Blanc-Mathieu R."/>
            <person name="Endo H."/>
            <person name="Kuwata A."/>
            <person name="Ogata H."/>
        </authorList>
    </citation>
    <scope>NUCLEOTIDE SEQUENCE [LARGE SCALE GENOMIC DNA]</scope>
</reference>
<protein>
    <recommendedName>
        <fullName evidence="9">L domain-like protein</fullName>
    </recommendedName>
</protein>
<evidence type="ECO:0000256" key="3">
    <source>
        <dbReference type="ARBA" id="ARBA00022614"/>
    </source>
</evidence>
<dbReference type="Gene3D" id="3.80.10.10">
    <property type="entry name" value="Ribonuclease Inhibitor"/>
    <property type="match status" value="1"/>
</dbReference>
<organism evidence="7 8">
    <name type="scientific">Triparma columacea</name>
    <dbReference type="NCBI Taxonomy" id="722753"/>
    <lineage>
        <taxon>Eukaryota</taxon>
        <taxon>Sar</taxon>
        <taxon>Stramenopiles</taxon>
        <taxon>Ochrophyta</taxon>
        <taxon>Bolidophyceae</taxon>
        <taxon>Parmales</taxon>
        <taxon>Triparmaceae</taxon>
        <taxon>Triparma</taxon>
    </lineage>
</organism>
<gene>
    <name evidence="7" type="ORF">TrCOL_g6535</name>
</gene>
<dbReference type="AlphaFoldDB" id="A0A9W7GKJ1"/>
<keyword evidence="3" id="KW-0433">Leucine-rich repeat</keyword>
<keyword evidence="2" id="KW-0963">Cytoplasm</keyword>
<dbReference type="PANTHER" id="PTHR22710">
    <property type="entry name" value="X-RAY RADIATION RESISTANCE ASSOCIATED PROTEIN 1 XRRA1"/>
    <property type="match status" value="1"/>
</dbReference>
<evidence type="ECO:0000313" key="7">
    <source>
        <dbReference type="EMBL" id="GMI46594.1"/>
    </source>
</evidence>
<sequence>MKCRVADDIYLETKQAMVVNFDGVPTKKWEPSNISQKAKYDRLVNNSQPVTSLNISPDDCSILPYTHYIKSVPKTDVEMKRWRAAKSRAKERKEVVEEELKKGELTSLLDGFALLEGCEVDLPDKGRRADVSGKGFGGVVEEDLDYYTRLEFVDAGDNGLKMESFGPLQRLRELRLQCNGIKNLPDLPDAVSNSQFQLLSTLDLSYNTLTIDALANLAVLPNLTDLDITYNMLEKLPKPKVMGNFESLKYLKAGNNGFESDTILISLSSCPRLAEVDLSYNYLQRIPKEVIEEGCFTCLQALNLSYNYIADEEELLPAVLIERLTRLLVYGNPLCGPTGEDESGECVDRVVDASIEARDGWGDHELTIVTVTGKEGGGGASKKKKTLYRDLQMSAVVEDDMPTAAEWRRAGNNARNGNKPIQRHPRRVSAEEKTHSSAQSTFMTGMDMEEEDAEYLAEEDDALGGSLVVPTSLLRGGLENGNKGDPGKLTAAIHALRYALKSSDEEGLALKINDPRTGVNRPNASYRARALPKRPYVGKFGGQEGKDDDEDAKGEGMRAVTPGIINATLKAKEDGKTALHELQEMLETMNDRMGDIEEFLDPDSGGGGRNLRTAGVASRSGDRAITNLVKMVDRVVE</sequence>
<comment type="subcellular location">
    <subcellularLocation>
        <location evidence="1">Cytoplasm</location>
    </subcellularLocation>
</comment>
<keyword evidence="5" id="KW-0175">Coiled coil</keyword>
<comment type="caution">
    <text evidence="7">The sequence shown here is derived from an EMBL/GenBank/DDBJ whole genome shotgun (WGS) entry which is preliminary data.</text>
</comment>
<keyword evidence="4" id="KW-0677">Repeat</keyword>
<evidence type="ECO:0000256" key="1">
    <source>
        <dbReference type="ARBA" id="ARBA00004496"/>
    </source>
</evidence>
<keyword evidence="8" id="KW-1185">Reference proteome</keyword>
<name>A0A9W7GKJ1_9STRA</name>
<evidence type="ECO:0000256" key="2">
    <source>
        <dbReference type="ARBA" id="ARBA00022490"/>
    </source>
</evidence>
<dbReference type="GO" id="GO:0005634">
    <property type="term" value="C:nucleus"/>
    <property type="evidence" value="ECO:0007669"/>
    <property type="project" value="TreeGrafter"/>
</dbReference>
<dbReference type="PANTHER" id="PTHR22710:SF2">
    <property type="entry name" value="X-RAY RADIATION RESISTANCE-ASSOCIATED PROTEIN 1"/>
    <property type="match status" value="1"/>
</dbReference>
<evidence type="ECO:0000256" key="6">
    <source>
        <dbReference type="SAM" id="MobiDB-lite"/>
    </source>
</evidence>